<dbReference type="AlphaFoldDB" id="A0A9Q5CWY8"/>
<dbReference type="Proteomes" id="UP000281028">
    <property type="component" value="Unassembled WGS sequence"/>
</dbReference>
<name>A0A9Q5CWY8_9BACT</name>
<sequence length="189" mass="20546">MKKTIFLATALSAAWMLSSCGGGNNPQNEKPVDSAQDINETVKPVDNQSSAFAVKAANGSMMEVEMGKLAQEKAQNPRVKAFATMMVNDHSKANEELKALASGKGITLPAELSTETKDHIDKLSKKTGKDFDKDYISMMVDDHDKDVKEFEKASNDVTDADLKSWASKTLPTLKAHQDSARAIKDGLKK</sequence>
<feature type="domain" description="DUF4142" evidence="2">
    <location>
        <begin position="49"/>
        <end position="183"/>
    </location>
</feature>
<evidence type="ECO:0000313" key="3">
    <source>
        <dbReference type="EMBL" id="NSL86488.1"/>
    </source>
</evidence>
<feature type="signal peptide" evidence="1">
    <location>
        <begin position="1"/>
        <end position="21"/>
    </location>
</feature>
<gene>
    <name evidence="3" type="ORF">ECE50_006585</name>
</gene>
<keyword evidence="4" id="KW-1185">Reference proteome</keyword>
<organism evidence="3 4">
    <name type="scientific">Chitinophaga solisilvae</name>
    <dbReference type="NCBI Taxonomy" id="1233460"/>
    <lineage>
        <taxon>Bacteria</taxon>
        <taxon>Pseudomonadati</taxon>
        <taxon>Bacteroidota</taxon>
        <taxon>Chitinophagia</taxon>
        <taxon>Chitinophagales</taxon>
        <taxon>Chitinophagaceae</taxon>
        <taxon>Chitinophaga</taxon>
    </lineage>
</organism>
<dbReference type="Pfam" id="PF13628">
    <property type="entry name" value="DUF4142"/>
    <property type="match status" value="1"/>
</dbReference>
<dbReference type="PANTHER" id="PTHR38593:SF1">
    <property type="entry name" value="BLR2558 PROTEIN"/>
    <property type="match status" value="1"/>
</dbReference>
<evidence type="ECO:0000313" key="4">
    <source>
        <dbReference type="Proteomes" id="UP000281028"/>
    </source>
</evidence>
<evidence type="ECO:0000256" key="1">
    <source>
        <dbReference type="SAM" id="SignalP"/>
    </source>
</evidence>
<dbReference type="PROSITE" id="PS51257">
    <property type="entry name" value="PROKAR_LIPOPROTEIN"/>
    <property type="match status" value="1"/>
</dbReference>
<keyword evidence="1" id="KW-0732">Signal</keyword>
<dbReference type="Gene3D" id="1.20.1260.10">
    <property type="match status" value="1"/>
</dbReference>
<dbReference type="OrthoDB" id="883203at2"/>
<accession>A0A9Q5CWY8</accession>
<comment type="caution">
    <text evidence="3">The sequence shown here is derived from an EMBL/GenBank/DDBJ whole genome shotgun (WGS) entry which is preliminary data.</text>
</comment>
<protein>
    <submittedName>
        <fullName evidence="3">DUF4142 domain-containing protein</fullName>
    </submittedName>
</protein>
<evidence type="ECO:0000259" key="2">
    <source>
        <dbReference type="Pfam" id="PF13628"/>
    </source>
</evidence>
<dbReference type="PANTHER" id="PTHR38593">
    <property type="entry name" value="BLR2558 PROTEIN"/>
    <property type="match status" value="1"/>
</dbReference>
<reference evidence="3" key="1">
    <citation type="submission" date="2020-05" db="EMBL/GenBank/DDBJ databases">
        <title>Chitinophaga laudate sp. nov., isolated from a tropical peat swamp.</title>
        <authorList>
            <person name="Goh C.B.S."/>
            <person name="Lee M.S."/>
            <person name="Parimannan S."/>
            <person name="Pasbakhsh P."/>
            <person name="Yule C.M."/>
            <person name="Rajandas H."/>
            <person name="Loke S."/>
            <person name="Croft L."/>
            <person name="Tan J.B.L."/>
        </authorList>
    </citation>
    <scope>NUCLEOTIDE SEQUENCE</scope>
    <source>
        <strain evidence="3">Mgbs1</strain>
    </source>
</reference>
<dbReference type="EMBL" id="RIAR02000001">
    <property type="protein sequence ID" value="NSL86488.1"/>
    <property type="molecule type" value="Genomic_DNA"/>
</dbReference>
<feature type="chain" id="PRO_5040245827" evidence="1">
    <location>
        <begin position="22"/>
        <end position="189"/>
    </location>
</feature>
<proteinExistence type="predicted"/>
<dbReference type="InterPro" id="IPR025419">
    <property type="entry name" value="DUF4142"/>
</dbReference>
<dbReference type="InterPro" id="IPR012347">
    <property type="entry name" value="Ferritin-like"/>
</dbReference>